<accession>W6ZUJ4</accession>
<gene>
    <name evidence="1" type="ORF">COCMIDRAFT_89946</name>
</gene>
<dbReference type="EMBL" id="KI963952">
    <property type="protein sequence ID" value="EUC47451.1"/>
    <property type="molecule type" value="Genomic_DNA"/>
</dbReference>
<dbReference type="Proteomes" id="UP000054032">
    <property type="component" value="Unassembled WGS sequence"/>
</dbReference>
<keyword evidence="2" id="KW-1185">Reference proteome</keyword>
<proteinExistence type="predicted"/>
<evidence type="ECO:0000313" key="1">
    <source>
        <dbReference type="EMBL" id="EUC47451.1"/>
    </source>
</evidence>
<dbReference type="KEGG" id="bor:COCMIDRAFT_89946"/>
<evidence type="ECO:0000313" key="2">
    <source>
        <dbReference type="Proteomes" id="UP000054032"/>
    </source>
</evidence>
<name>W6ZUJ4_COCMI</name>
<dbReference type="HOGENOM" id="CLU_1643406_0_0_1"/>
<dbReference type="OrthoDB" id="10530389at2759"/>
<protein>
    <submittedName>
        <fullName evidence="1">Uncharacterized protein</fullName>
    </submittedName>
</protein>
<sequence>MHSTRGYLSLSHPSLLLNTPNLPFSQPRARTRTTDPLPDLFFRRSIDAHTGQSFRFYTSFLGKISPNTLIQVFFPKDYSCNLSTHTLALQVSPCERKKGELVVGTMRAISSDVLSCRCVSTPSPRLPALQFLHQVIDRFFFPNCWPALTSTLFGLAVPTSK</sequence>
<dbReference type="GeneID" id="19127583"/>
<dbReference type="RefSeq" id="XP_007686016.1">
    <property type="nucleotide sequence ID" value="XM_007687826.1"/>
</dbReference>
<reference evidence="1 2" key="1">
    <citation type="journal article" date="2013" name="PLoS Genet.">
        <title>Comparative genome structure, secondary metabolite, and effector coding capacity across Cochliobolus pathogens.</title>
        <authorList>
            <person name="Condon B.J."/>
            <person name="Leng Y."/>
            <person name="Wu D."/>
            <person name="Bushley K.E."/>
            <person name="Ohm R.A."/>
            <person name="Otillar R."/>
            <person name="Martin J."/>
            <person name="Schackwitz W."/>
            <person name="Grimwood J."/>
            <person name="MohdZainudin N."/>
            <person name="Xue C."/>
            <person name="Wang R."/>
            <person name="Manning V.A."/>
            <person name="Dhillon B."/>
            <person name="Tu Z.J."/>
            <person name="Steffenson B.J."/>
            <person name="Salamov A."/>
            <person name="Sun H."/>
            <person name="Lowry S."/>
            <person name="LaButti K."/>
            <person name="Han J."/>
            <person name="Copeland A."/>
            <person name="Lindquist E."/>
            <person name="Barry K."/>
            <person name="Schmutz J."/>
            <person name="Baker S.E."/>
            <person name="Ciuffetti L.M."/>
            <person name="Grigoriev I.V."/>
            <person name="Zhong S."/>
            <person name="Turgeon B.G."/>
        </authorList>
    </citation>
    <scope>NUCLEOTIDE SEQUENCE [LARGE SCALE GENOMIC DNA]</scope>
    <source>
        <strain evidence="1 2">ATCC 44560</strain>
    </source>
</reference>
<dbReference type="AlphaFoldDB" id="W6ZUJ4"/>
<organism evidence="1 2">
    <name type="scientific">Bipolaris oryzae ATCC 44560</name>
    <dbReference type="NCBI Taxonomy" id="930090"/>
    <lineage>
        <taxon>Eukaryota</taxon>
        <taxon>Fungi</taxon>
        <taxon>Dikarya</taxon>
        <taxon>Ascomycota</taxon>
        <taxon>Pezizomycotina</taxon>
        <taxon>Dothideomycetes</taxon>
        <taxon>Pleosporomycetidae</taxon>
        <taxon>Pleosporales</taxon>
        <taxon>Pleosporineae</taxon>
        <taxon>Pleosporaceae</taxon>
        <taxon>Bipolaris</taxon>
    </lineage>
</organism>